<feature type="domain" description="AN1-type" evidence="4">
    <location>
        <begin position="1"/>
        <end position="48"/>
    </location>
</feature>
<dbReference type="SMART" id="SM00154">
    <property type="entry name" value="ZnF_AN1"/>
    <property type="match status" value="1"/>
</dbReference>
<evidence type="ECO:0000256" key="2">
    <source>
        <dbReference type="ARBA" id="ARBA00022771"/>
    </source>
</evidence>
<dbReference type="AlphaFoldDB" id="A0A6C0KFV6"/>
<keyword evidence="3" id="KW-0862">Zinc</keyword>
<protein>
    <recommendedName>
        <fullName evidence="4">AN1-type domain-containing protein</fullName>
    </recommendedName>
</protein>
<evidence type="ECO:0000259" key="4">
    <source>
        <dbReference type="PROSITE" id="PS51039"/>
    </source>
</evidence>
<dbReference type="InterPro" id="IPR035896">
    <property type="entry name" value="AN1-like_Znf"/>
</dbReference>
<organism evidence="5">
    <name type="scientific">viral metagenome</name>
    <dbReference type="NCBI Taxonomy" id="1070528"/>
    <lineage>
        <taxon>unclassified sequences</taxon>
        <taxon>metagenomes</taxon>
        <taxon>organismal metagenomes</taxon>
    </lineage>
</organism>
<reference evidence="5" key="1">
    <citation type="journal article" date="2020" name="Nature">
        <title>Giant virus diversity and host interactions through global metagenomics.</title>
        <authorList>
            <person name="Schulz F."/>
            <person name="Roux S."/>
            <person name="Paez-Espino D."/>
            <person name="Jungbluth S."/>
            <person name="Walsh D.A."/>
            <person name="Denef V.J."/>
            <person name="McMahon K.D."/>
            <person name="Konstantinidis K.T."/>
            <person name="Eloe-Fadrosh E.A."/>
            <person name="Kyrpides N.C."/>
            <person name="Woyke T."/>
        </authorList>
    </citation>
    <scope>NUCLEOTIDE SEQUENCE</scope>
    <source>
        <strain evidence="5">GVMAG-S-3300011013-78</strain>
    </source>
</reference>
<dbReference type="SUPFAM" id="SSF118310">
    <property type="entry name" value="AN1-like Zinc finger"/>
    <property type="match status" value="1"/>
</dbReference>
<evidence type="ECO:0000256" key="1">
    <source>
        <dbReference type="ARBA" id="ARBA00022723"/>
    </source>
</evidence>
<dbReference type="GO" id="GO:0008270">
    <property type="term" value="F:zinc ion binding"/>
    <property type="evidence" value="ECO:0007669"/>
    <property type="project" value="UniProtKB-KW"/>
</dbReference>
<dbReference type="Gene3D" id="4.10.1110.10">
    <property type="entry name" value="AN1-like Zinc finger"/>
    <property type="match status" value="1"/>
</dbReference>
<keyword evidence="2" id="KW-0863">Zinc-finger</keyword>
<evidence type="ECO:0000256" key="3">
    <source>
        <dbReference type="ARBA" id="ARBA00022833"/>
    </source>
</evidence>
<dbReference type="EMBL" id="MN740876">
    <property type="protein sequence ID" value="QHU16071.1"/>
    <property type="molecule type" value="Genomic_DNA"/>
</dbReference>
<dbReference type="PROSITE" id="PS51039">
    <property type="entry name" value="ZF_AN1"/>
    <property type="match status" value="1"/>
</dbReference>
<keyword evidence="1" id="KW-0479">Metal-binding</keyword>
<evidence type="ECO:0000313" key="5">
    <source>
        <dbReference type="EMBL" id="QHU16071.1"/>
    </source>
</evidence>
<dbReference type="InterPro" id="IPR000058">
    <property type="entry name" value="Znf_AN1"/>
</dbReference>
<proteinExistence type="predicted"/>
<accession>A0A6C0KFV6</accession>
<dbReference type="Pfam" id="PF01428">
    <property type="entry name" value="zf-AN1"/>
    <property type="match status" value="1"/>
</dbReference>
<sequence>MNRCCFDKCNKKLSLVDKSCKCICKNNYCILHRLPESHKCSIQYERFKIKYEACYNKKIIKI</sequence>
<name>A0A6C0KFV6_9ZZZZ</name>